<dbReference type="Gene3D" id="3.40.50.300">
    <property type="entry name" value="P-loop containing nucleotide triphosphate hydrolases"/>
    <property type="match status" value="1"/>
</dbReference>
<evidence type="ECO:0000313" key="2">
    <source>
        <dbReference type="Proteomes" id="UP000276991"/>
    </source>
</evidence>
<accession>A0A498S938</accession>
<protein>
    <submittedName>
        <fullName evidence="1">Uncharacterized protein</fullName>
    </submittedName>
</protein>
<sequence length="67" mass="7372">MGSCQSQEAQEQLARNKAIEKQLNQDKRTGSSIVKLLLLGIHILIVQGTEKKNTYGALLSYPVPVYG</sequence>
<evidence type="ECO:0000313" key="1">
    <source>
        <dbReference type="EMBL" id="VBB26518.1"/>
    </source>
</evidence>
<keyword evidence="2" id="KW-1185">Reference proteome</keyword>
<dbReference type="OrthoDB" id="5817230at2759"/>
<name>A0A498S938_ACAVI</name>
<proteinExistence type="predicted"/>
<organism evidence="1 2">
    <name type="scientific">Acanthocheilonema viteae</name>
    <name type="common">Filarial nematode worm</name>
    <name type="synonym">Dipetalonema viteae</name>
    <dbReference type="NCBI Taxonomy" id="6277"/>
    <lineage>
        <taxon>Eukaryota</taxon>
        <taxon>Metazoa</taxon>
        <taxon>Ecdysozoa</taxon>
        <taxon>Nematoda</taxon>
        <taxon>Chromadorea</taxon>
        <taxon>Rhabditida</taxon>
        <taxon>Spirurina</taxon>
        <taxon>Spiruromorpha</taxon>
        <taxon>Filarioidea</taxon>
        <taxon>Onchocercidae</taxon>
        <taxon>Acanthocheilonema</taxon>
    </lineage>
</organism>
<dbReference type="EMBL" id="UPTC01000113">
    <property type="protein sequence ID" value="VBB26518.1"/>
    <property type="molecule type" value="Genomic_DNA"/>
</dbReference>
<gene>
    <name evidence="1" type="ORF">NAV_LOCUS1348</name>
</gene>
<dbReference type="Proteomes" id="UP000276991">
    <property type="component" value="Unassembled WGS sequence"/>
</dbReference>
<dbReference type="InterPro" id="IPR027417">
    <property type="entry name" value="P-loop_NTPase"/>
</dbReference>
<reference evidence="1 2" key="1">
    <citation type="submission" date="2018-08" db="EMBL/GenBank/DDBJ databases">
        <authorList>
            <person name="Laetsch R D."/>
            <person name="Stevens L."/>
            <person name="Kumar S."/>
            <person name="Blaxter L. M."/>
        </authorList>
    </citation>
    <scope>NUCLEOTIDE SEQUENCE [LARGE SCALE GENOMIC DNA]</scope>
</reference>
<dbReference type="STRING" id="6277.A0A498S938"/>
<dbReference type="AlphaFoldDB" id="A0A498S938"/>